<comment type="cofactor">
    <cofactor evidence="9">
        <name>(R)-lipoate</name>
        <dbReference type="ChEBI" id="CHEBI:83088"/>
    </cofactor>
    <text evidence="9">Binds 3 lipoyl cofactors covalently.</text>
</comment>
<dbReference type="Pfam" id="PF02817">
    <property type="entry name" value="E3_binding"/>
    <property type="match status" value="1"/>
</dbReference>
<evidence type="ECO:0000313" key="13">
    <source>
        <dbReference type="EMBL" id="VTU09244.1"/>
    </source>
</evidence>
<evidence type="ECO:0000259" key="11">
    <source>
        <dbReference type="PROSITE" id="PS50968"/>
    </source>
</evidence>
<evidence type="ECO:0000256" key="4">
    <source>
        <dbReference type="ARBA" id="ARBA00022737"/>
    </source>
</evidence>
<proteinExistence type="inferred from homology"/>
<dbReference type="EC" id="2.3.1.12" evidence="9"/>
<dbReference type="GO" id="GO:0004742">
    <property type="term" value="F:dihydrolipoyllysine-residue acetyltransferase activity"/>
    <property type="evidence" value="ECO:0007669"/>
    <property type="project" value="UniProtKB-EC"/>
</dbReference>
<dbReference type="Gene3D" id="4.10.320.10">
    <property type="entry name" value="E3-binding domain"/>
    <property type="match status" value="1"/>
</dbReference>
<dbReference type="PANTHER" id="PTHR43178:SF2">
    <property type="entry name" value="DIHYDROLIPOYLLYSINE-RESIDUE ACETYLTRANSFERASE COMPONENT OF PYRUVATE DEHYDROGENASE COMPLEX"/>
    <property type="match status" value="1"/>
</dbReference>
<feature type="domain" description="Lipoyl-binding" evidence="11">
    <location>
        <begin position="100"/>
        <end position="173"/>
    </location>
</feature>
<dbReference type="CDD" id="cd06849">
    <property type="entry name" value="lipoyl_domain"/>
    <property type="match status" value="3"/>
</dbReference>
<evidence type="ECO:0000259" key="12">
    <source>
        <dbReference type="PROSITE" id="PS51826"/>
    </source>
</evidence>
<comment type="similarity">
    <text evidence="1 9">Belongs to the 2-oxoacid dehydrogenase family.</text>
</comment>
<dbReference type="GeneID" id="86156263"/>
<feature type="domain" description="Lipoyl-binding" evidence="11">
    <location>
        <begin position="2"/>
        <end position="75"/>
    </location>
</feature>
<dbReference type="InterPro" id="IPR004167">
    <property type="entry name" value="PSBD"/>
</dbReference>
<evidence type="ECO:0000256" key="8">
    <source>
        <dbReference type="ARBA" id="ARBA00048370"/>
    </source>
</evidence>
<dbReference type="InterPro" id="IPR000089">
    <property type="entry name" value="Biotin_lipoyl"/>
</dbReference>
<dbReference type="NCBIfam" id="TIGR01348">
    <property type="entry name" value="PDHac_trf_long"/>
    <property type="match status" value="1"/>
</dbReference>
<feature type="domain" description="Peripheral subunit-binding (PSBD)" evidence="12">
    <location>
        <begin position="322"/>
        <end position="359"/>
    </location>
</feature>
<dbReference type="PANTHER" id="PTHR43178">
    <property type="entry name" value="DIHYDROLIPOAMIDE ACETYLTRANSFERASE COMPONENT OF PYRUVATE DEHYDROGENASE COMPLEX"/>
    <property type="match status" value="1"/>
</dbReference>
<dbReference type="InterPro" id="IPR001078">
    <property type="entry name" value="2-oxoacid_DH_actylTfrase"/>
</dbReference>
<gene>
    <name evidence="13" type="primary">aceF</name>
    <name evidence="13" type="ORF">SAMEA1410922_01893</name>
</gene>
<dbReference type="PROSITE" id="PS51826">
    <property type="entry name" value="PSBD"/>
    <property type="match status" value="1"/>
</dbReference>
<dbReference type="PROSITE" id="PS50968">
    <property type="entry name" value="BIOTINYL_LIPOYL"/>
    <property type="match status" value="3"/>
</dbReference>
<reference evidence="13 14" key="1">
    <citation type="submission" date="2019-05" db="EMBL/GenBank/DDBJ databases">
        <authorList>
            <consortium name="Pathogen Informatics"/>
        </authorList>
    </citation>
    <scope>NUCLEOTIDE SEQUENCE [LARGE SCALE GENOMIC DNA]</scope>
    <source>
        <strain evidence="13 14">NM319</strain>
    </source>
</reference>
<evidence type="ECO:0000313" key="14">
    <source>
        <dbReference type="Proteomes" id="UP000308167"/>
    </source>
</evidence>
<dbReference type="SUPFAM" id="SSF52777">
    <property type="entry name" value="CoA-dependent acyltransferases"/>
    <property type="match status" value="1"/>
</dbReference>
<dbReference type="SUPFAM" id="SSF47005">
    <property type="entry name" value="Peripheral subunit-binding domain of 2-oxo acid dehydrogenase complex"/>
    <property type="match status" value="1"/>
</dbReference>
<evidence type="ECO:0000256" key="2">
    <source>
        <dbReference type="ARBA" id="ARBA00011484"/>
    </source>
</evidence>
<dbReference type="InterPro" id="IPR023213">
    <property type="entry name" value="CAT-like_dom_sf"/>
</dbReference>
<dbReference type="InterPro" id="IPR011053">
    <property type="entry name" value="Single_hybrid_motif"/>
</dbReference>
<keyword evidence="3 9" id="KW-0808">Transferase</keyword>
<dbReference type="EMBL" id="CABFKI010000014">
    <property type="protein sequence ID" value="VTU09244.1"/>
    <property type="molecule type" value="Genomic_DNA"/>
</dbReference>
<accession>A0ABY6TM09</accession>
<feature type="compositionally biased region" description="Low complexity" evidence="10">
    <location>
        <begin position="280"/>
        <end position="303"/>
    </location>
</feature>
<organism evidence="13 14">
    <name type="scientific">Actinobacillus porcinus</name>
    <dbReference type="NCBI Taxonomy" id="51048"/>
    <lineage>
        <taxon>Bacteria</taxon>
        <taxon>Pseudomonadati</taxon>
        <taxon>Pseudomonadota</taxon>
        <taxon>Gammaproteobacteria</taxon>
        <taxon>Pasteurellales</taxon>
        <taxon>Pasteurellaceae</taxon>
        <taxon>Actinobacillus</taxon>
    </lineage>
</organism>
<evidence type="ECO:0000256" key="3">
    <source>
        <dbReference type="ARBA" id="ARBA00022679"/>
    </source>
</evidence>
<dbReference type="Pfam" id="PF00364">
    <property type="entry name" value="Biotin_lipoyl"/>
    <property type="match status" value="3"/>
</dbReference>
<feature type="domain" description="Lipoyl-binding" evidence="11">
    <location>
        <begin position="197"/>
        <end position="270"/>
    </location>
</feature>
<sequence>MSKQINVPDIGADEVSVTEIMVKVGDTVAVDQSIINVEGDKASMEVPSPEAGVVKEILVKVGDKVTTGSPMFVLEAAGSAPVAEAPAQAAPAPVATASAIVEVNVPDIGSDEVNVTEIMVKVGDSVEVDQSIINVEGDKASMEVPAPIAGIVKEILIAVGDKVSTGKLIMKFETGAPAPAVQAPVEQSAPATTSAVVKDVNVPDIGGDEVNVTEIMVKVGDTVSEEQSLITVEGDKASMEVPAPFAGVVKEILVKSGDKVSTGSLIMRFEAQGSAPAQVASAPTQAPVSTPAPTQAPAASVPAQSLAPVNQDTVAASNSYAHATPVVRRLAREFGVNLDKVKGTGRKGRILKEDVQDYVKNALKALESGAAATGAANGAGLGLLPWPKVDFSKFGETEEVELGRIQKISGANLHRNWVMIPHVTQWDKADITELEQFRKEQNALLEKTKQDVKVTPLVFIMKAVAKALEQYPRFNSSISEDAQRLTLKKYINIGVAVDTPNGLVVPVFKDVNKKGIIELSRELAEVSKKARAGKLTASDMQGGCFTISSLGGIGGTHFTPIVNAPEVAILGVSKSEMTPVWNGKEFTPRLMLPLSLSYDHRVIDGADGARFITFINGVLSDLRRLVM</sequence>
<evidence type="ECO:0000256" key="9">
    <source>
        <dbReference type="RuleBase" id="RU361137"/>
    </source>
</evidence>
<evidence type="ECO:0000256" key="7">
    <source>
        <dbReference type="ARBA" id="ARBA00025211"/>
    </source>
</evidence>
<comment type="subunit">
    <text evidence="2 9">Forms a 24-polypeptide structural core with octahedral symmetry.</text>
</comment>
<comment type="caution">
    <text evidence="13">The sequence shown here is derived from an EMBL/GenBank/DDBJ whole genome shotgun (WGS) entry which is preliminary data.</text>
</comment>
<feature type="region of interest" description="Disordered" evidence="10">
    <location>
        <begin position="278"/>
        <end position="303"/>
    </location>
</feature>
<dbReference type="Gene3D" id="3.30.559.10">
    <property type="entry name" value="Chloramphenicol acetyltransferase-like domain"/>
    <property type="match status" value="1"/>
</dbReference>
<dbReference type="InterPro" id="IPR003016">
    <property type="entry name" value="2-oxoA_DH_lipoyl-BS"/>
</dbReference>
<keyword evidence="4" id="KW-0677">Repeat</keyword>
<keyword evidence="6 9" id="KW-0012">Acyltransferase</keyword>
<dbReference type="InterPro" id="IPR006256">
    <property type="entry name" value="AcTrfase_Pyrv_DH_cplx"/>
</dbReference>
<evidence type="ECO:0000256" key="6">
    <source>
        <dbReference type="ARBA" id="ARBA00023315"/>
    </source>
</evidence>
<dbReference type="Pfam" id="PF00198">
    <property type="entry name" value="2-oxoacid_dh"/>
    <property type="match status" value="1"/>
</dbReference>
<evidence type="ECO:0000256" key="5">
    <source>
        <dbReference type="ARBA" id="ARBA00022823"/>
    </source>
</evidence>
<dbReference type="InterPro" id="IPR050743">
    <property type="entry name" value="2-oxoacid_DH_E2_comp"/>
</dbReference>
<name>A0ABY6TM09_9PAST</name>
<dbReference type="SUPFAM" id="SSF51230">
    <property type="entry name" value="Single hybrid motif"/>
    <property type="match status" value="3"/>
</dbReference>
<protein>
    <recommendedName>
        <fullName evidence="9">Acetyltransferase component of pyruvate dehydrogenase complex</fullName>
        <ecNumber evidence="9">2.3.1.12</ecNumber>
    </recommendedName>
</protein>
<evidence type="ECO:0000256" key="1">
    <source>
        <dbReference type="ARBA" id="ARBA00007317"/>
    </source>
</evidence>
<keyword evidence="14" id="KW-1185">Reference proteome</keyword>
<dbReference type="RefSeq" id="WP_135710896.1">
    <property type="nucleotide sequence ID" value="NZ_CABFKI010000014.1"/>
</dbReference>
<keyword evidence="5 9" id="KW-0450">Lipoyl</keyword>
<dbReference type="PROSITE" id="PS00189">
    <property type="entry name" value="LIPOYL"/>
    <property type="match status" value="3"/>
</dbReference>
<dbReference type="Proteomes" id="UP000308167">
    <property type="component" value="Unassembled WGS sequence"/>
</dbReference>
<comment type="catalytic activity">
    <reaction evidence="8 9">
        <text>N(6)-[(R)-dihydrolipoyl]-L-lysyl-[protein] + acetyl-CoA = N(6)-[(R)-S(8)-acetyldihydrolipoyl]-L-lysyl-[protein] + CoA</text>
        <dbReference type="Rhea" id="RHEA:17017"/>
        <dbReference type="Rhea" id="RHEA-COMP:10475"/>
        <dbReference type="Rhea" id="RHEA-COMP:10478"/>
        <dbReference type="ChEBI" id="CHEBI:57287"/>
        <dbReference type="ChEBI" id="CHEBI:57288"/>
        <dbReference type="ChEBI" id="CHEBI:83100"/>
        <dbReference type="ChEBI" id="CHEBI:83111"/>
        <dbReference type="EC" id="2.3.1.12"/>
    </reaction>
</comment>
<dbReference type="Gene3D" id="2.40.50.100">
    <property type="match status" value="3"/>
</dbReference>
<dbReference type="InterPro" id="IPR036625">
    <property type="entry name" value="E3-bd_dom_sf"/>
</dbReference>
<comment type="function">
    <text evidence="7">The pyruvate dehydrogenase complex catalyzes the overall conversion of pyruvate to acetyl-CoA and CO(2). It contains multiple copies of three enzymatic components: pyruvate dehydrogenase (E1), dihydrolipoamide acetyltransferase (E2) and lipoamide dehydrogenase (E3).</text>
</comment>
<evidence type="ECO:0000256" key="10">
    <source>
        <dbReference type="SAM" id="MobiDB-lite"/>
    </source>
</evidence>
<dbReference type="NCBIfam" id="NF008814">
    <property type="entry name" value="PRK11854.1"/>
    <property type="match status" value="1"/>
</dbReference>